<protein>
    <recommendedName>
        <fullName evidence="15">Otopetrin</fullName>
    </recommendedName>
</protein>
<feature type="region of interest" description="Disordered" evidence="11">
    <location>
        <begin position="1"/>
        <end position="39"/>
    </location>
</feature>
<keyword evidence="6" id="KW-0375">Hydrogen ion transport</keyword>
<evidence type="ECO:0000256" key="9">
    <source>
        <dbReference type="ARBA" id="ARBA00023136"/>
    </source>
</evidence>
<feature type="compositionally biased region" description="Basic residues" evidence="11">
    <location>
        <begin position="25"/>
        <end position="39"/>
    </location>
</feature>
<name>A0AAE1Z6P6_SCHME</name>
<keyword evidence="9 12" id="KW-0472">Membrane</keyword>
<evidence type="ECO:0000256" key="12">
    <source>
        <dbReference type="SAM" id="Phobius"/>
    </source>
</evidence>
<reference evidence="13" key="1">
    <citation type="submission" date="2022-04" db="EMBL/GenBank/DDBJ databases">
        <authorList>
            <person name="Xu L."/>
            <person name="Lv Z."/>
        </authorList>
    </citation>
    <scope>NUCLEOTIDE SEQUENCE</scope>
    <source>
        <strain evidence="13">LV_2022a</strain>
    </source>
</reference>
<dbReference type="GO" id="GO:0005886">
    <property type="term" value="C:plasma membrane"/>
    <property type="evidence" value="ECO:0007669"/>
    <property type="project" value="UniProtKB-SubCell"/>
</dbReference>
<evidence type="ECO:0000256" key="4">
    <source>
        <dbReference type="ARBA" id="ARBA00022475"/>
    </source>
</evidence>
<dbReference type="PANTHER" id="PTHR21522:SF32">
    <property type="entry name" value="OTOPETRIN-2"/>
    <property type="match status" value="1"/>
</dbReference>
<dbReference type="InterPro" id="IPR004878">
    <property type="entry name" value="Otopetrin"/>
</dbReference>
<evidence type="ECO:0000256" key="8">
    <source>
        <dbReference type="ARBA" id="ARBA00023065"/>
    </source>
</evidence>
<dbReference type="Pfam" id="PF03189">
    <property type="entry name" value="Otopetrin"/>
    <property type="match status" value="1"/>
</dbReference>
<keyword evidence="5 12" id="KW-0812">Transmembrane</keyword>
<evidence type="ECO:0000256" key="3">
    <source>
        <dbReference type="ARBA" id="ARBA00022448"/>
    </source>
</evidence>
<dbReference type="EMBL" id="JALJAT010000006">
    <property type="protein sequence ID" value="KAK4468601.1"/>
    <property type="molecule type" value="Genomic_DNA"/>
</dbReference>
<accession>A0AAE1Z6P6</accession>
<evidence type="ECO:0000313" key="13">
    <source>
        <dbReference type="EMBL" id="KAK4468601.1"/>
    </source>
</evidence>
<evidence type="ECO:0000256" key="6">
    <source>
        <dbReference type="ARBA" id="ARBA00022781"/>
    </source>
</evidence>
<dbReference type="Proteomes" id="UP001292079">
    <property type="component" value="Unassembled WGS sequence"/>
</dbReference>
<feature type="transmembrane region" description="Helical" evidence="12">
    <location>
        <begin position="123"/>
        <end position="147"/>
    </location>
</feature>
<comment type="similarity">
    <text evidence="2">Belongs to the otopetrin family.</text>
</comment>
<evidence type="ECO:0000256" key="10">
    <source>
        <dbReference type="ARBA" id="ARBA00023303"/>
    </source>
</evidence>
<organism evidence="13 14">
    <name type="scientific">Schistosoma mekongi</name>
    <name type="common">Parasitic worm</name>
    <dbReference type="NCBI Taxonomy" id="38744"/>
    <lineage>
        <taxon>Eukaryota</taxon>
        <taxon>Metazoa</taxon>
        <taxon>Spiralia</taxon>
        <taxon>Lophotrochozoa</taxon>
        <taxon>Platyhelminthes</taxon>
        <taxon>Trematoda</taxon>
        <taxon>Digenea</taxon>
        <taxon>Strigeidida</taxon>
        <taxon>Schistosomatoidea</taxon>
        <taxon>Schistosomatidae</taxon>
        <taxon>Schistosoma</taxon>
    </lineage>
</organism>
<dbReference type="AlphaFoldDB" id="A0AAE1Z6P6"/>
<keyword evidence="14" id="KW-1185">Reference proteome</keyword>
<evidence type="ECO:0008006" key="15">
    <source>
        <dbReference type="Google" id="ProtNLM"/>
    </source>
</evidence>
<gene>
    <name evidence="13" type="ORF">MN116_007792</name>
</gene>
<keyword evidence="8" id="KW-0406">Ion transport</keyword>
<evidence type="ECO:0000313" key="14">
    <source>
        <dbReference type="Proteomes" id="UP001292079"/>
    </source>
</evidence>
<keyword evidence="3" id="KW-0813">Transport</keyword>
<keyword evidence="7 12" id="KW-1133">Transmembrane helix</keyword>
<evidence type="ECO:0000256" key="7">
    <source>
        <dbReference type="ARBA" id="ARBA00022989"/>
    </source>
</evidence>
<keyword evidence="4" id="KW-1003">Cell membrane</keyword>
<reference evidence="13" key="2">
    <citation type="journal article" date="2023" name="Infect Dis Poverty">
        <title>Chromosome-scale genome of the human blood fluke Schistosoma mekongi and its implications for public health.</title>
        <authorList>
            <person name="Zhou M."/>
            <person name="Xu L."/>
            <person name="Xu D."/>
            <person name="Chen W."/>
            <person name="Khan J."/>
            <person name="Hu Y."/>
            <person name="Huang H."/>
            <person name="Wei H."/>
            <person name="Zhang Y."/>
            <person name="Chusongsang P."/>
            <person name="Tanasarnprasert K."/>
            <person name="Hu X."/>
            <person name="Limpanont Y."/>
            <person name="Lv Z."/>
        </authorList>
    </citation>
    <scope>NUCLEOTIDE SEQUENCE</scope>
    <source>
        <strain evidence="13">LV_2022a</strain>
    </source>
</reference>
<evidence type="ECO:0000256" key="11">
    <source>
        <dbReference type="SAM" id="MobiDB-lite"/>
    </source>
</evidence>
<dbReference type="PANTHER" id="PTHR21522">
    <property type="entry name" value="PROTON CHANNEL OTOP"/>
    <property type="match status" value="1"/>
</dbReference>
<dbReference type="GO" id="GO:0015252">
    <property type="term" value="F:proton channel activity"/>
    <property type="evidence" value="ECO:0007669"/>
    <property type="project" value="InterPro"/>
</dbReference>
<proteinExistence type="inferred from homology"/>
<evidence type="ECO:0000256" key="1">
    <source>
        <dbReference type="ARBA" id="ARBA00004651"/>
    </source>
</evidence>
<evidence type="ECO:0000256" key="5">
    <source>
        <dbReference type="ARBA" id="ARBA00022692"/>
    </source>
</evidence>
<evidence type="ECO:0000256" key="2">
    <source>
        <dbReference type="ARBA" id="ARBA00006513"/>
    </source>
</evidence>
<comment type="subcellular location">
    <subcellularLocation>
        <location evidence="1">Cell membrane</location>
        <topology evidence="1">Multi-pass membrane protein</topology>
    </subcellularLocation>
</comment>
<keyword evidence="10" id="KW-0407">Ion channel</keyword>
<feature type="transmembrane region" description="Helical" evidence="12">
    <location>
        <begin position="84"/>
        <end position="103"/>
    </location>
</feature>
<sequence length="586" mass="67961">MVNSGYSTDNSDTDQNNSYPLKEKSKLKRHTKRKNHRKRFGRMAKSWKFMKMKKLWERDLAKQRSISAPFVPIKANNKYESMTASLLFMFAVIQCIFGFVLPICDSFGMRGSKQYFEADHKYYLEIFLISQYCGAVLVLAYLQYLIYSGTKKQLRQTLINEICRSKNSCELVDDKHMIINEHHELSEPNIIISTDYANNSPPVSPYDKLSDIESTTSERQFTRLIHYYNDTNNQEKRYISIHPEGMNLYMRLGAVGFGLGVMIHDGFNLSSVWEVSEPVCHSKLWIPKHIIRIIWVLWQTYFVFKYHRVILHRHRVTVRLACIHLATINFCHWLKVVVGEVAHTLKAPVLYSSTFQSPHISNIQLDNHSKTHTSLRGYNRNHTQSNYNAVSNNTMTEITNRPDDGSIPKVCLGYLGVTLDPFLFPLAIEYSLITGSFFYKMLQRLDQTYPKSFNNASNGSECLELNSPSLLSPSPPSTANSMSKNEFDRLNNSLFLDDDVSEQQYRHQECTKHMTYRPVMGCKVFLPLLKQNKLPILNEYYTESIVEECKETTPTTNEHKLTKLNSGHQCHRSHTGLFFRHYVINS</sequence>
<feature type="compositionally biased region" description="Polar residues" evidence="11">
    <location>
        <begin position="1"/>
        <end position="19"/>
    </location>
</feature>
<comment type="caution">
    <text evidence="13">The sequence shown here is derived from an EMBL/GenBank/DDBJ whole genome shotgun (WGS) entry which is preliminary data.</text>
</comment>